<dbReference type="AlphaFoldDB" id="A0A518ET49"/>
<dbReference type="SUPFAM" id="SSF51126">
    <property type="entry name" value="Pectin lyase-like"/>
    <property type="match status" value="1"/>
</dbReference>
<evidence type="ECO:0000256" key="1">
    <source>
        <dbReference type="SAM" id="SignalP"/>
    </source>
</evidence>
<evidence type="ECO:0000259" key="2">
    <source>
        <dbReference type="Pfam" id="PF07602"/>
    </source>
</evidence>
<dbReference type="Proteomes" id="UP000320390">
    <property type="component" value="Chromosome"/>
</dbReference>
<accession>A0A518ET49</accession>
<dbReference type="InterPro" id="IPR011050">
    <property type="entry name" value="Pectin_lyase_fold/virulence"/>
</dbReference>
<dbReference type="Gene3D" id="2.160.20.10">
    <property type="entry name" value="Single-stranded right-handed beta-helix, Pectin lyase-like"/>
    <property type="match status" value="1"/>
</dbReference>
<reference evidence="3 4" key="1">
    <citation type="submission" date="2019-02" db="EMBL/GenBank/DDBJ databases">
        <title>Deep-cultivation of Planctomycetes and their phenomic and genomic characterization uncovers novel biology.</title>
        <authorList>
            <person name="Wiegand S."/>
            <person name="Jogler M."/>
            <person name="Boedeker C."/>
            <person name="Pinto D."/>
            <person name="Vollmers J."/>
            <person name="Rivas-Marin E."/>
            <person name="Kohn T."/>
            <person name="Peeters S.H."/>
            <person name="Heuer A."/>
            <person name="Rast P."/>
            <person name="Oberbeckmann S."/>
            <person name="Bunk B."/>
            <person name="Jeske O."/>
            <person name="Meyerdierks A."/>
            <person name="Storesund J.E."/>
            <person name="Kallscheuer N."/>
            <person name="Luecker S."/>
            <person name="Lage O.M."/>
            <person name="Pohl T."/>
            <person name="Merkel B.J."/>
            <person name="Hornburger P."/>
            <person name="Mueller R.-W."/>
            <person name="Bruemmer F."/>
            <person name="Labrenz M."/>
            <person name="Spormann A.M."/>
            <person name="Op den Camp H."/>
            <person name="Overmann J."/>
            <person name="Amann R."/>
            <person name="Jetten M.S.M."/>
            <person name="Mascher T."/>
            <person name="Medema M.H."/>
            <person name="Devos D.P."/>
            <person name="Kaster A.-K."/>
            <person name="Ovreas L."/>
            <person name="Rohde M."/>
            <person name="Galperin M.Y."/>
            <person name="Jogler C."/>
        </authorList>
    </citation>
    <scope>NUCLEOTIDE SEQUENCE [LARGE SCALE GENOMIC DNA]</scope>
    <source>
        <strain evidence="3 4">Poly30</strain>
    </source>
</reference>
<keyword evidence="1" id="KW-0732">Signal</keyword>
<feature type="signal peptide" evidence="1">
    <location>
        <begin position="1"/>
        <end position="20"/>
    </location>
</feature>
<feature type="domain" description="DUF1565" evidence="2">
    <location>
        <begin position="30"/>
        <end position="93"/>
    </location>
</feature>
<dbReference type="Pfam" id="PF07602">
    <property type="entry name" value="DUF1565"/>
    <property type="match status" value="1"/>
</dbReference>
<dbReference type="OrthoDB" id="281030at2"/>
<organism evidence="3 4">
    <name type="scientific">Saltatorellus ferox</name>
    <dbReference type="NCBI Taxonomy" id="2528018"/>
    <lineage>
        <taxon>Bacteria</taxon>
        <taxon>Pseudomonadati</taxon>
        <taxon>Planctomycetota</taxon>
        <taxon>Planctomycetia</taxon>
        <taxon>Planctomycetia incertae sedis</taxon>
        <taxon>Saltatorellus</taxon>
    </lineage>
</organism>
<dbReference type="EMBL" id="CP036434">
    <property type="protein sequence ID" value="QDV07245.1"/>
    <property type="molecule type" value="Genomic_DNA"/>
</dbReference>
<sequence length="510" mass="53667" precursor="true">MIKRTLSALTLALLALASHAAGQRIYIDAVNGDDSNSGATEQDALKTVTAGLLVGTLNGFRTVVLAPGVYGTSSGETFPLVVPTQRRLLGSTGVIIDGGGAPLAIHSGGALGNAQHYLQNLTIRNAGTAIQLNDRTVYIRGCVIEDCTTGLLYDNPQQTRVSRFLFRESRISNCQTAIETTGLCLVSLDRSVLEGMGQDAVHMNYFGGATSSVVSWYRSVIRDCGGAALRFVNVDSHNATLEIEGMQVHRCGAGFSIGQGTPGASTLVDINSSVLHNVAIGIETSGNSNMSVDLTDLILSSNAVDLTLGGADVQLSNSLVQSGQLTGSNGVISGDPQFVDAPSGDFRLQSTSPAIDRVLPALYWVASPRNIDDARPSDGNFDGVIEADIGPWEFEPLQATGPAVSGQPLMLEIFGQAGSRAALFSADAHYPAYQGLRTPFGVQRLDRHTMEFLQFITIPGNGQPGMATVEVPADPAMIGRTLFLQALSTSTAAPFGFAWSNPLQQQIITP</sequence>
<keyword evidence="4" id="KW-1185">Reference proteome</keyword>
<evidence type="ECO:0000313" key="4">
    <source>
        <dbReference type="Proteomes" id="UP000320390"/>
    </source>
</evidence>
<feature type="chain" id="PRO_5021861407" description="DUF1565 domain-containing protein" evidence="1">
    <location>
        <begin position="21"/>
        <end position="510"/>
    </location>
</feature>
<dbReference type="InterPro" id="IPR012334">
    <property type="entry name" value="Pectin_lyas_fold"/>
</dbReference>
<proteinExistence type="predicted"/>
<name>A0A518ET49_9BACT</name>
<evidence type="ECO:0000313" key="3">
    <source>
        <dbReference type="EMBL" id="QDV07245.1"/>
    </source>
</evidence>
<dbReference type="InterPro" id="IPR011459">
    <property type="entry name" value="DUF1565"/>
</dbReference>
<gene>
    <name evidence="3" type="ORF">Poly30_27640</name>
</gene>
<dbReference type="RefSeq" id="WP_145198135.1">
    <property type="nucleotide sequence ID" value="NZ_CP036434.1"/>
</dbReference>
<protein>
    <recommendedName>
        <fullName evidence="2">DUF1565 domain-containing protein</fullName>
    </recommendedName>
</protein>